<name>A0ABR9DMP6_9MICO</name>
<evidence type="ECO:0000313" key="2">
    <source>
        <dbReference type="Proteomes" id="UP000642107"/>
    </source>
</evidence>
<proteinExistence type="predicted"/>
<accession>A0ABR9DMP6</accession>
<dbReference type="EMBL" id="JACZDF010000001">
    <property type="protein sequence ID" value="MBD9698402.1"/>
    <property type="molecule type" value="Genomic_DNA"/>
</dbReference>
<dbReference type="Proteomes" id="UP000642107">
    <property type="component" value="Unassembled WGS sequence"/>
</dbReference>
<sequence>MVTMSLRLPPPVIAAAALAAQRALARGREPTRASTLAATAVGVGSAALGAGAVLRFHARGTTLDPVHVGASTLVVNGPNYVTRNPMYLALAGALTSYAIWRRTPLAALPVAAFLVAIDRLQVPVEEAVLHERFGAEYERYVATTPRWLGWP</sequence>
<evidence type="ECO:0000313" key="1">
    <source>
        <dbReference type="EMBL" id="MBD9698402.1"/>
    </source>
</evidence>
<reference evidence="1 2" key="1">
    <citation type="submission" date="2020-09" db="EMBL/GenBank/DDBJ databases">
        <title>Flavimobilis rhizosphaerae sp. nov., isolated from rhizosphere soil of Spartina alterniflora.</title>
        <authorList>
            <person name="Hanqin C."/>
        </authorList>
    </citation>
    <scope>NUCLEOTIDE SEQUENCE [LARGE SCALE GENOMIC DNA]</scope>
    <source>
        <strain evidence="1 2">GY 10621</strain>
    </source>
</reference>
<keyword evidence="2" id="KW-1185">Reference proteome</keyword>
<protein>
    <submittedName>
        <fullName evidence="1">Isoprenylcysteine carboxylmethyltransferase family protein</fullName>
    </submittedName>
</protein>
<gene>
    <name evidence="1" type="ORF">IGS67_02690</name>
</gene>
<organism evidence="1 2">
    <name type="scientific">Flavimobilis rhizosphaerae</name>
    <dbReference type="NCBI Taxonomy" id="2775421"/>
    <lineage>
        <taxon>Bacteria</taxon>
        <taxon>Bacillati</taxon>
        <taxon>Actinomycetota</taxon>
        <taxon>Actinomycetes</taxon>
        <taxon>Micrococcales</taxon>
        <taxon>Jonesiaceae</taxon>
        <taxon>Flavimobilis</taxon>
    </lineage>
</organism>
<dbReference type="Gene3D" id="1.20.120.1630">
    <property type="match status" value="1"/>
</dbReference>
<comment type="caution">
    <text evidence="1">The sequence shown here is derived from an EMBL/GenBank/DDBJ whole genome shotgun (WGS) entry which is preliminary data.</text>
</comment>